<dbReference type="HOGENOM" id="CLU_041013_1_2_0"/>
<evidence type="ECO:0000256" key="1">
    <source>
        <dbReference type="ARBA" id="ARBA00010690"/>
    </source>
</evidence>
<keyword evidence="3" id="KW-1133">Transmembrane helix</keyword>
<evidence type="ECO:0000256" key="2">
    <source>
        <dbReference type="SAM" id="MobiDB-lite"/>
    </source>
</evidence>
<dbReference type="EMBL" id="CP001032">
    <property type="protein sequence ID" value="ACB73696.1"/>
    <property type="molecule type" value="Genomic_DNA"/>
</dbReference>
<proteinExistence type="inferred from homology"/>
<feature type="transmembrane region" description="Helical" evidence="3">
    <location>
        <begin position="92"/>
        <end position="114"/>
    </location>
</feature>
<dbReference type="InterPro" id="IPR006135">
    <property type="entry name" value="T3SS_substrate_exporter"/>
</dbReference>
<evidence type="ECO:0000313" key="5">
    <source>
        <dbReference type="Proteomes" id="UP000007013"/>
    </source>
</evidence>
<dbReference type="OrthoDB" id="9807950at2"/>
<reference evidence="4 5" key="1">
    <citation type="journal article" date="2011" name="J. Bacteriol.">
        <title>Genome sequence of the verrucomicrobium Opitutus terrae PB90-1, an abundant inhabitant of rice paddy soil ecosystems.</title>
        <authorList>
            <person name="van Passel M.W."/>
            <person name="Kant R."/>
            <person name="Palva A."/>
            <person name="Copeland A."/>
            <person name="Lucas S."/>
            <person name="Lapidus A."/>
            <person name="Glavina del Rio T."/>
            <person name="Pitluck S."/>
            <person name="Goltsman E."/>
            <person name="Clum A."/>
            <person name="Sun H."/>
            <person name="Schmutz J."/>
            <person name="Larimer F.W."/>
            <person name="Land M.L."/>
            <person name="Hauser L."/>
            <person name="Kyrpides N."/>
            <person name="Mikhailova N."/>
            <person name="Richardson P.P."/>
            <person name="Janssen P.H."/>
            <person name="de Vos W.M."/>
            <person name="Smidt H."/>
        </authorList>
    </citation>
    <scope>NUCLEOTIDE SEQUENCE [LARGE SCALE GENOMIC DNA]</scope>
    <source>
        <strain evidence="5">DSM 11246 / JCM 15787 / PB90-1</strain>
    </source>
</reference>
<keyword evidence="3" id="KW-0812">Transmembrane</keyword>
<dbReference type="KEGG" id="ote:Oter_0406"/>
<feature type="region of interest" description="Disordered" evidence="2">
    <location>
        <begin position="1"/>
        <end position="22"/>
    </location>
</feature>
<name>B1ZR29_OPITP</name>
<dbReference type="PANTHER" id="PTHR30531">
    <property type="entry name" value="FLAGELLAR BIOSYNTHETIC PROTEIN FLHB"/>
    <property type="match status" value="1"/>
</dbReference>
<dbReference type="RefSeq" id="WP_012373234.1">
    <property type="nucleotide sequence ID" value="NC_010571.1"/>
</dbReference>
<accession>B1ZR29</accession>
<dbReference type="SUPFAM" id="SSF160544">
    <property type="entry name" value="EscU C-terminal domain-like"/>
    <property type="match status" value="1"/>
</dbReference>
<dbReference type="eggNOG" id="COG1377">
    <property type="taxonomic scope" value="Bacteria"/>
</dbReference>
<keyword evidence="3" id="KW-0472">Membrane</keyword>
<organism evidence="4 5">
    <name type="scientific">Opitutus terrae (strain DSM 11246 / JCM 15787 / PB90-1)</name>
    <dbReference type="NCBI Taxonomy" id="452637"/>
    <lineage>
        <taxon>Bacteria</taxon>
        <taxon>Pseudomonadati</taxon>
        <taxon>Verrucomicrobiota</taxon>
        <taxon>Opitutia</taxon>
        <taxon>Opitutales</taxon>
        <taxon>Opitutaceae</taxon>
        <taxon>Opitutus</taxon>
    </lineage>
</organism>
<comment type="similarity">
    <text evidence="1">Belongs to the type III secretion exporter family.</text>
</comment>
<dbReference type="InterPro" id="IPR029025">
    <property type="entry name" value="T3SS_substrate_exporter_C"/>
</dbReference>
<evidence type="ECO:0000313" key="4">
    <source>
        <dbReference type="EMBL" id="ACB73696.1"/>
    </source>
</evidence>
<feature type="transmembrane region" description="Helical" evidence="3">
    <location>
        <begin position="150"/>
        <end position="169"/>
    </location>
</feature>
<protein>
    <submittedName>
        <fullName evidence="4">Type III secretion exporter</fullName>
    </submittedName>
</protein>
<dbReference type="GO" id="GO:0009306">
    <property type="term" value="P:protein secretion"/>
    <property type="evidence" value="ECO:0007669"/>
    <property type="project" value="InterPro"/>
</dbReference>
<dbReference type="MEROPS" id="N06.A01"/>
<feature type="transmembrane region" description="Helical" evidence="3">
    <location>
        <begin position="189"/>
        <end position="211"/>
    </location>
</feature>
<dbReference type="AlphaFoldDB" id="B1ZR29"/>
<dbReference type="Pfam" id="PF01312">
    <property type="entry name" value="Bac_export_2"/>
    <property type="match status" value="1"/>
</dbReference>
<sequence>MAEHDQDQKTEQPSEKKLSEAMDRGQFARSPELAVLFLLVAVLAALSFSVREASREVATYAASLFSRFGSMKVEHDTIRAYFGEAMLTSGTALAPLLLACVVAALLAGGVQSGFRLTPEAFGFKPERLNPVEGFKRVFNKSALVRAGVDLLKLVALGAALYLGARGLMMDPLFSAPVEAAYLGQFLTDATYVFLSRLILALGVITAISYSYEKFKTHRDLMMTRQELKDEHKNQEGSSQAKMAMRRMARRLTQRQMMSAVPTADVVVTNPTHFAVALKYERGKDAAPVVLAKGENRFAQRIKAIAAEHGVPMVENKPVARLLFSMGKVGEAIPPELYQAVASILAVVYRTHRYYFHRLKARRLEAAL</sequence>
<gene>
    <name evidence="4" type="ordered locus">Oter_0406</name>
</gene>
<dbReference type="PRINTS" id="PR00950">
    <property type="entry name" value="TYPE3IMSPROT"/>
</dbReference>
<dbReference type="PANTHER" id="PTHR30531:SF12">
    <property type="entry name" value="FLAGELLAR BIOSYNTHETIC PROTEIN FLHB"/>
    <property type="match status" value="1"/>
</dbReference>
<feature type="transmembrane region" description="Helical" evidence="3">
    <location>
        <begin position="33"/>
        <end position="50"/>
    </location>
</feature>
<dbReference type="GO" id="GO:0005886">
    <property type="term" value="C:plasma membrane"/>
    <property type="evidence" value="ECO:0007669"/>
    <property type="project" value="TreeGrafter"/>
</dbReference>
<dbReference type="STRING" id="452637.Oter_0406"/>
<evidence type="ECO:0000256" key="3">
    <source>
        <dbReference type="SAM" id="Phobius"/>
    </source>
</evidence>
<dbReference type="Gene3D" id="3.40.1690.10">
    <property type="entry name" value="secretion proteins EscU"/>
    <property type="match status" value="1"/>
</dbReference>
<dbReference type="Proteomes" id="UP000007013">
    <property type="component" value="Chromosome"/>
</dbReference>
<keyword evidence="5" id="KW-1185">Reference proteome</keyword>